<dbReference type="Proteomes" id="UP000045842">
    <property type="component" value="Unassembled WGS sequence"/>
</dbReference>
<dbReference type="EMBL" id="CFOE01000298">
    <property type="protein sequence ID" value="CFE39982.1"/>
    <property type="molecule type" value="Genomic_DNA"/>
</dbReference>
<dbReference type="Proteomes" id="UP000048600">
    <property type="component" value="Unassembled WGS sequence"/>
</dbReference>
<dbReference type="EMBL" id="CSAD01001414">
    <property type="protein sequence ID" value="COX13441.1"/>
    <property type="molecule type" value="Genomic_DNA"/>
</dbReference>
<dbReference type="Proteomes" id="UP000048289">
    <property type="component" value="Unassembled WGS sequence"/>
</dbReference>
<sequence>MVCNRHQHMFVVGDPEKPRPQRYLGCQIEAVARRLLDGPLQPVSRPCGGIDDVAAKICPPRFDDQLPRDPVDRRKHRP</sequence>
<name>A0A654TA94_MYCTX</name>
<protein>
    <submittedName>
        <fullName evidence="1">Uncharacterized protein</fullName>
    </submittedName>
</protein>
<evidence type="ECO:0000313" key="1">
    <source>
        <dbReference type="EMBL" id="CFE39982.1"/>
    </source>
</evidence>
<dbReference type="AlphaFoldDB" id="A0A654TA94"/>
<evidence type="ECO:0000313" key="6">
    <source>
        <dbReference type="Proteomes" id="UP000048600"/>
    </source>
</evidence>
<reference evidence="4 5" key="1">
    <citation type="submission" date="2015-03" db="EMBL/GenBank/DDBJ databases">
        <authorList>
            <consortium name="Pathogen Informatics"/>
        </authorList>
    </citation>
    <scope>NUCLEOTIDE SEQUENCE [LARGE SCALE GENOMIC DNA]</scope>
    <source>
        <strain evidence="2 4">G09801536</strain>
        <strain evidence="1 5">G09901357</strain>
        <strain evidence="3 6">P00601463</strain>
    </source>
</reference>
<dbReference type="EMBL" id="CHKL01001253">
    <property type="protein sequence ID" value="COX85106.1"/>
    <property type="molecule type" value="Genomic_DNA"/>
</dbReference>
<accession>A0A654TA94</accession>
<proteinExistence type="predicted"/>
<evidence type="ECO:0000313" key="5">
    <source>
        <dbReference type="Proteomes" id="UP000048289"/>
    </source>
</evidence>
<evidence type="ECO:0000313" key="4">
    <source>
        <dbReference type="Proteomes" id="UP000045842"/>
    </source>
</evidence>
<evidence type="ECO:0000313" key="3">
    <source>
        <dbReference type="EMBL" id="COX85106.1"/>
    </source>
</evidence>
<evidence type="ECO:0000313" key="2">
    <source>
        <dbReference type="EMBL" id="COX13441.1"/>
    </source>
</evidence>
<organism evidence="1 5">
    <name type="scientific">Mycobacterium tuberculosis</name>
    <dbReference type="NCBI Taxonomy" id="1773"/>
    <lineage>
        <taxon>Bacteria</taxon>
        <taxon>Bacillati</taxon>
        <taxon>Actinomycetota</taxon>
        <taxon>Actinomycetes</taxon>
        <taxon>Mycobacteriales</taxon>
        <taxon>Mycobacteriaceae</taxon>
        <taxon>Mycobacterium</taxon>
        <taxon>Mycobacterium tuberculosis complex</taxon>
    </lineage>
</organism>
<gene>
    <name evidence="2" type="ORF">ERS007679_04681</name>
    <name evidence="1" type="ORF">ERS007681_02335</name>
    <name evidence="3" type="ORF">ERS007741_04773</name>
</gene>